<dbReference type="AlphaFoldDB" id="K0K284"/>
<keyword evidence="8" id="KW-0443">Lipid metabolism</keyword>
<dbReference type="GO" id="GO:0001666">
    <property type="term" value="P:response to hypoxia"/>
    <property type="evidence" value="ECO:0007669"/>
    <property type="project" value="TreeGrafter"/>
</dbReference>
<dbReference type="PATRIC" id="fig|1179773.3.peg.3344"/>
<evidence type="ECO:0000259" key="12">
    <source>
        <dbReference type="Pfam" id="PF06974"/>
    </source>
</evidence>
<organism evidence="13 14">
    <name type="scientific">Saccharothrix espanaensis (strain ATCC 51144 / DSM 44229 / JCM 9112 / NBRC 15066 / NRRL 15764)</name>
    <dbReference type="NCBI Taxonomy" id="1179773"/>
    <lineage>
        <taxon>Bacteria</taxon>
        <taxon>Bacillati</taxon>
        <taxon>Actinomycetota</taxon>
        <taxon>Actinomycetes</taxon>
        <taxon>Pseudonocardiales</taxon>
        <taxon>Pseudonocardiaceae</taxon>
        <taxon>Saccharothrix</taxon>
    </lineage>
</organism>
<keyword evidence="7" id="KW-0319">Glycerol metabolism</keyword>
<dbReference type="PANTHER" id="PTHR31650">
    <property type="entry name" value="O-ACYLTRANSFERASE (WSD1-LIKE) FAMILY PROTEIN"/>
    <property type="match status" value="1"/>
</dbReference>
<proteinExistence type="inferred from homology"/>
<evidence type="ECO:0000256" key="9">
    <source>
        <dbReference type="ARBA" id="ARBA00023315"/>
    </source>
</evidence>
<reference evidence="13 14" key="1">
    <citation type="journal article" date="2012" name="BMC Genomics">
        <title>Complete genome sequence of Saccharothrix espanaensis DSM 44229T and comparison to the other completely sequenced Pseudonocardiaceae.</title>
        <authorList>
            <person name="Strobel T."/>
            <person name="Al-Dilaimi A."/>
            <person name="Blom J."/>
            <person name="Gessner A."/>
            <person name="Kalinowski J."/>
            <person name="Luzhetska M."/>
            <person name="Puhler A."/>
            <person name="Szczepanowski R."/>
            <person name="Bechthold A."/>
            <person name="Ruckert C."/>
        </authorList>
    </citation>
    <scope>NUCLEOTIDE SEQUENCE [LARGE SCALE GENOMIC DNA]</scope>
    <source>
        <strain evidence="14">ATCC 51144 / DSM 44229 / JCM 9112 / NBRC 15066 / NRRL 15764</strain>
    </source>
</reference>
<keyword evidence="5" id="KW-0444">Lipid biosynthesis</keyword>
<evidence type="ECO:0000259" key="11">
    <source>
        <dbReference type="Pfam" id="PF03007"/>
    </source>
</evidence>
<dbReference type="SUPFAM" id="SSF52777">
    <property type="entry name" value="CoA-dependent acyltransferases"/>
    <property type="match status" value="1"/>
</dbReference>
<dbReference type="Pfam" id="PF03007">
    <property type="entry name" value="WS_DGAT_cat"/>
    <property type="match status" value="1"/>
</dbReference>
<accession>K0K284</accession>
<comment type="catalytic activity">
    <reaction evidence="10">
        <text>an acyl-CoA + a 1,2-diacyl-sn-glycerol = a triacyl-sn-glycerol + CoA</text>
        <dbReference type="Rhea" id="RHEA:10868"/>
        <dbReference type="ChEBI" id="CHEBI:17815"/>
        <dbReference type="ChEBI" id="CHEBI:57287"/>
        <dbReference type="ChEBI" id="CHEBI:58342"/>
        <dbReference type="ChEBI" id="CHEBI:64615"/>
        <dbReference type="EC" id="2.3.1.20"/>
    </reaction>
</comment>
<dbReference type="BioCyc" id="SESP1179773:BN6_RS16210-MONOMER"/>
<dbReference type="RefSeq" id="WP_015100755.1">
    <property type="nucleotide sequence ID" value="NC_019673.1"/>
</dbReference>
<dbReference type="HOGENOM" id="CLU_024186_3_1_11"/>
<gene>
    <name evidence="13" type="ordered locus">BN6_33410</name>
</gene>
<dbReference type="STRING" id="1179773.BN6_33410"/>
<evidence type="ECO:0000256" key="4">
    <source>
        <dbReference type="ARBA" id="ARBA00013244"/>
    </source>
</evidence>
<evidence type="ECO:0000256" key="3">
    <source>
        <dbReference type="ARBA" id="ARBA00009587"/>
    </source>
</evidence>
<evidence type="ECO:0000256" key="2">
    <source>
        <dbReference type="ARBA" id="ARBA00005189"/>
    </source>
</evidence>
<dbReference type="GO" id="GO:0071731">
    <property type="term" value="P:response to nitric oxide"/>
    <property type="evidence" value="ECO:0007669"/>
    <property type="project" value="TreeGrafter"/>
</dbReference>
<dbReference type="Pfam" id="PF06974">
    <property type="entry name" value="WS_DGAT_C"/>
    <property type="match status" value="1"/>
</dbReference>
<comment type="similarity">
    <text evidence="3">Belongs to the long-chain O-acyltransferase family.</text>
</comment>
<dbReference type="GO" id="GO:0006071">
    <property type="term" value="P:glycerol metabolic process"/>
    <property type="evidence" value="ECO:0007669"/>
    <property type="project" value="UniProtKB-KW"/>
</dbReference>
<dbReference type="KEGG" id="sesp:BN6_33410"/>
<evidence type="ECO:0000256" key="7">
    <source>
        <dbReference type="ARBA" id="ARBA00022798"/>
    </source>
</evidence>
<dbReference type="PANTHER" id="PTHR31650:SF1">
    <property type="entry name" value="WAX ESTER SYNTHASE_DIACYLGLYCEROL ACYLTRANSFERASE 4-RELATED"/>
    <property type="match status" value="1"/>
</dbReference>
<evidence type="ECO:0000256" key="6">
    <source>
        <dbReference type="ARBA" id="ARBA00022679"/>
    </source>
</evidence>
<dbReference type="UniPathway" id="UPA00282"/>
<comment type="pathway">
    <text evidence="2">Lipid metabolism.</text>
</comment>
<evidence type="ECO:0000256" key="8">
    <source>
        <dbReference type="ARBA" id="ARBA00023098"/>
    </source>
</evidence>
<dbReference type="eggNOG" id="COG1020">
    <property type="taxonomic scope" value="Bacteria"/>
</dbReference>
<evidence type="ECO:0000313" key="14">
    <source>
        <dbReference type="Proteomes" id="UP000006281"/>
    </source>
</evidence>
<dbReference type="GO" id="GO:0051701">
    <property type="term" value="P:biological process involved in interaction with host"/>
    <property type="evidence" value="ECO:0007669"/>
    <property type="project" value="TreeGrafter"/>
</dbReference>
<feature type="domain" description="O-acyltransferase WSD1-like N-terminal" evidence="11">
    <location>
        <begin position="20"/>
        <end position="289"/>
    </location>
</feature>
<feature type="domain" description="O-acyltransferase WSD1 C-terminal" evidence="12">
    <location>
        <begin position="328"/>
        <end position="468"/>
    </location>
</feature>
<evidence type="ECO:0000313" key="13">
    <source>
        <dbReference type="EMBL" id="CCH30643.1"/>
    </source>
</evidence>
<evidence type="ECO:0000256" key="10">
    <source>
        <dbReference type="ARBA" id="ARBA00048109"/>
    </source>
</evidence>
<comment type="pathway">
    <text evidence="1">Glycerolipid metabolism; triacylglycerol biosynthesis.</text>
</comment>
<evidence type="ECO:0000256" key="1">
    <source>
        <dbReference type="ARBA" id="ARBA00004771"/>
    </source>
</evidence>
<dbReference type="InterPro" id="IPR009721">
    <property type="entry name" value="O-acyltransferase_WSD1_C"/>
</dbReference>
<keyword evidence="14" id="KW-1185">Reference proteome</keyword>
<dbReference type="GO" id="GO:0005886">
    <property type="term" value="C:plasma membrane"/>
    <property type="evidence" value="ECO:0007669"/>
    <property type="project" value="TreeGrafter"/>
</dbReference>
<dbReference type="GO" id="GO:0019432">
    <property type="term" value="P:triglyceride biosynthetic process"/>
    <property type="evidence" value="ECO:0007669"/>
    <property type="project" value="UniProtKB-UniPathway"/>
</dbReference>
<dbReference type="Proteomes" id="UP000006281">
    <property type="component" value="Chromosome"/>
</dbReference>
<evidence type="ECO:0000256" key="5">
    <source>
        <dbReference type="ARBA" id="ARBA00022516"/>
    </source>
</evidence>
<dbReference type="GO" id="GO:0004144">
    <property type="term" value="F:diacylglycerol O-acyltransferase activity"/>
    <property type="evidence" value="ECO:0007669"/>
    <property type="project" value="UniProtKB-EC"/>
</dbReference>
<sequence length="482" mass="52496">MPHRSSDLPKRGIWRSPSEMNALETLFWRAENHPGMRSNMVGVFVLDRCPDWERFVGRHEWSTRVVPRLRHRALEPPLRLGRPFWVPDETFDVRNHVHRVRLPTPCTTRQLLDLVGAVVSRPLAPERPLWEATLVEDWDDGHGGKAAYLLKLHHSLCDGMGAVQLITVLLGEAAASAAEPALPPAHRRAAHATTLLAGRLAKVLLALPSAATRAARGTRAGFPRLKVPSAGRVVKRVVSFARTTLVPPAPASPLLRERSNAVHLDALDFPRKAFRAAGKAGDGTLNDVFVAGLMGGVDRYHRHFGVDLPELPMLIPISVRKHDDLPAGNRLASTRLAMPVSGLDPVTRIVEAGRRIATVRSKSTLRALDLLTRPLAPLPGPVVRFALSQMFRGNDLIATNFSGPPGRLGLAGSQVLGILPFPPLLCGATSIALTTYQDRCHIGITLDTGAFTDPDAFVAALRESFEELFALAPRDRVAPLTG</sequence>
<name>K0K284_SACES</name>
<protein>
    <recommendedName>
        <fullName evidence="4">diacylglycerol O-acyltransferase</fullName>
        <ecNumber evidence="4">2.3.1.20</ecNumber>
    </recommendedName>
</protein>
<dbReference type="EC" id="2.3.1.20" evidence="4"/>
<keyword evidence="9" id="KW-0012">Acyltransferase</keyword>
<keyword evidence="6" id="KW-0808">Transferase</keyword>
<dbReference type="EMBL" id="HE804045">
    <property type="protein sequence ID" value="CCH30643.1"/>
    <property type="molecule type" value="Genomic_DNA"/>
</dbReference>
<dbReference type="InterPro" id="IPR004255">
    <property type="entry name" value="O-acyltransferase_WSD1_N"/>
</dbReference>
<dbReference type="InterPro" id="IPR045034">
    <property type="entry name" value="O-acyltransferase_WSD1-like"/>
</dbReference>